<keyword evidence="10" id="KW-0325">Glycoprotein</keyword>
<evidence type="ECO:0000256" key="5">
    <source>
        <dbReference type="ARBA" id="ARBA00022692"/>
    </source>
</evidence>
<evidence type="ECO:0008006" key="16">
    <source>
        <dbReference type="Google" id="ProtNLM"/>
    </source>
</evidence>
<evidence type="ECO:0000256" key="1">
    <source>
        <dbReference type="ARBA" id="ARBA00004651"/>
    </source>
</evidence>
<keyword evidence="7" id="KW-0406">Ion transport</keyword>
<keyword evidence="11" id="KW-1071">Ligand-gated ion channel</keyword>
<sequence>MGGEGGVIGIQIEWDCNLDRDASECHPQYSFTRLDNKFTEKSVSSGYNFRYAKYYRDANGTDYRTLIKAYGIRFDIMVNGKVRDF</sequence>
<keyword evidence="12" id="KW-0407">Ion channel</keyword>
<name>A0ABN9LWZ4_9NEOB</name>
<keyword evidence="8" id="KW-0472">Membrane</keyword>
<dbReference type="InterPro" id="IPR053792">
    <property type="entry name" value="P2X_RECEPTOR_CS"/>
</dbReference>
<dbReference type="Pfam" id="PF00864">
    <property type="entry name" value="P2X_receptor"/>
    <property type="match status" value="1"/>
</dbReference>
<evidence type="ECO:0000313" key="15">
    <source>
        <dbReference type="Proteomes" id="UP001176940"/>
    </source>
</evidence>
<dbReference type="EMBL" id="CAUEEQ010034169">
    <property type="protein sequence ID" value="CAJ0952006.1"/>
    <property type="molecule type" value="Genomic_DNA"/>
</dbReference>
<dbReference type="InterPro" id="IPR027309">
    <property type="entry name" value="P2X_extracellular_dom_sf"/>
</dbReference>
<evidence type="ECO:0000256" key="12">
    <source>
        <dbReference type="ARBA" id="ARBA00023303"/>
    </source>
</evidence>
<evidence type="ECO:0000256" key="8">
    <source>
        <dbReference type="ARBA" id="ARBA00023136"/>
    </source>
</evidence>
<dbReference type="Proteomes" id="UP001176940">
    <property type="component" value="Unassembled WGS sequence"/>
</dbReference>
<keyword evidence="4" id="KW-1003">Cell membrane</keyword>
<evidence type="ECO:0000256" key="10">
    <source>
        <dbReference type="ARBA" id="ARBA00023180"/>
    </source>
</evidence>
<keyword evidence="5" id="KW-0812">Transmembrane</keyword>
<evidence type="ECO:0000256" key="7">
    <source>
        <dbReference type="ARBA" id="ARBA00023065"/>
    </source>
</evidence>
<comment type="catalytic activity">
    <reaction evidence="13">
        <text>Ca(2+)(in) = Ca(2+)(out)</text>
        <dbReference type="Rhea" id="RHEA:29671"/>
        <dbReference type="ChEBI" id="CHEBI:29108"/>
    </reaction>
</comment>
<reference evidence="14" key="1">
    <citation type="submission" date="2023-07" db="EMBL/GenBank/DDBJ databases">
        <authorList>
            <person name="Stuckert A."/>
        </authorList>
    </citation>
    <scope>NUCLEOTIDE SEQUENCE</scope>
</reference>
<evidence type="ECO:0000256" key="13">
    <source>
        <dbReference type="ARBA" id="ARBA00036634"/>
    </source>
</evidence>
<dbReference type="InterPro" id="IPR001429">
    <property type="entry name" value="P2X_purnocptor"/>
</dbReference>
<evidence type="ECO:0000256" key="9">
    <source>
        <dbReference type="ARBA" id="ARBA00023157"/>
    </source>
</evidence>
<comment type="subcellular location">
    <subcellularLocation>
        <location evidence="1">Cell membrane</location>
        <topology evidence="1">Multi-pass membrane protein</topology>
    </subcellularLocation>
</comment>
<dbReference type="PANTHER" id="PTHR10125:SF12">
    <property type="entry name" value="P2X PURINOCEPTOR 5"/>
    <property type="match status" value="1"/>
</dbReference>
<evidence type="ECO:0000256" key="3">
    <source>
        <dbReference type="ARBA" id="ARBA00022448"/>
    </source>
</evidence>
<dbReference type="InterPro" id="IPR059116">
    <property type="entry name" value="P2X_receptor"/>
</dbReference>
<accession>A0ABN9LWZ4</accession>
<dbReference type="PANTHER" id="PTHR10125">
    <property type="entry name" value="P2X PURINOCEPTOR"/>
    <property type="match status" value="1"/>
</dbReference>
<comment type="caution">
    <text evidence="14">The sequence shown here is derived from an EMBL/GenBank/DDBJ whole genome shotgun (WGS) entry which is preliminary data.</text>
</comment>
<keyword evidence="9" id="KW-1015">Disulfide bond</keyword>
<organism evidence="14 15">
    <name type="scientific">Ranitomeya imitator</name>
    <name type="common">mimic poison frog</name>
    <dbReference type="NCBI Taxonomy" id="111125"/>
    <lineage>
        <taxon>Eukaryota</taxon>
        <taxon>Metazoa</taxon>
        <taxon>Chordata</taxon>
        <taxon>Craniata</taxon>
        <taxon>Vertebrata</taxon>
        <taxon>Euteleostomi</taxon>
        <taxon>Amphibia</taxon>
        <taxon>Batrachia</taxon>
        <taxon>Anura</taxon>
        <taxon>Neobatrachia</taxon>
        <taxon>Hyloidea</taxon>
        <taxon>Dendrobatidae</taxon>
        <taxon>Dendrobatinae</taxon>
        <taxon>Ranitomeya</taxon>
    </lineage>
</organism>
<evidence type="ECO:0000256" key="2">
    <source>
        <dbReference type="ARBA" id="ARBA00009848"/>
    </source>
</evidence>
<evidence type="ECO:0000313" key="14">
    <source>
        <dbReference type="EMBL" id="CAJ0952006.1"/>
    </source>
</evidence>
<dbReference type="PROSITE" id="PS01212">
    <property type="entry name" value="P2X_RECEPTOR"/>
    <property type="match status" value="1"/>
</dbReference>
<evidence type="ECO:0000256" key="11">
    <source>
        <dbReference type="ARBA" id="ARBA00023286"/>
    </source>
</evidence>
<proteinExistence type="inferred from homology"/>
<dbReference type="Gene3D" id="2.60.490.10">
    <property type="entry name" value="atp-gated p2x4 ion channel domain"/>
    <property type="match status" value="1"/>
</dbReference>
<protein>
    <recommendedName>
        <fullName evidence="16">ATP receptor</fullName>
    </recommendedName>
</protein>
<dbReference type="PRINTS" id="PR01307">
    <property type="entry name" value="P2XRECEPTOR"/>
</dbReference>
<evidence type="ECO:0000256" key="6">
    <source>
        <dbReference type="ARBA" id="ARBA00022989"/>
    </source>
</evidence>
<keyword evidence="3" id="KW-0813">Transport</keyword>
<gene>
    <name evidence="14" type="ORF">RIMI_LOCUS13682654</name>
</gene>
<keyword evidence="6" id="KW-1133">Transmembrane helix</keyword>
<evidence type="ECO:0000256" key="4">
    <source>
        <dbReference type="ARBA" id="ARBA00022475"/>
    </source>
</evidence>
<comment type="similarity">
    <text evidence="2">Belongs to the P2X receptor family.</text>
</comment>
<keyword evidence="15" id="KW-1185">Reference proteome</keyword>